<evidence type="ECO:0000256" key="3">
    <source>
        <dbReference type="ARBA" id="ARBA00022692"/>
    </source>
</evidence>
<feature type="domain" description="Major facilitator superfamily (MFS) profile" evidence="7">
    <location>
        <begin position="18"/>
        <end position="399"/>
    </location>
</feature>
<dbReference type="Proteomes" id="UP001143349">
    <property type="component" value="Unassembled WGS sequence"/>
</dbReference>
<gene>
    <name evidence="8" type="ORF">GCM10017635_27760</name>
</gene>
<evidence type="ECO:0000256" key="4">
    <source>
        <dbReference type="ARBA" id="ARBA00022989"/>
    </source>
</evidence>
<dbReference type="Gene3D" id="1.20.1250.20">
    <property type="entry name" value="MFS general substrate transporter like domains"/>
    <property type="match status" value="1"/>
</dbReference>
<feature type="transmembrane region" description="Helical" evidence="6">
    <location>
        <begin position="256"/>
        <end position="275"/>
    </location>
</feature>
<feature type="transmembrane region" description="Helical" evidence="6">
    <location>
        <begin position="84"/>
        <end position="101"/>
    </location>
</feature>
<dbReference type="InterPro" id="IPR011701">
    <property type="entry name" value="MFS"/>
</dbReference>
<comment type="subcellular location">
    <subcellularLocation>
        <location evidence="1">Membrane</location>
        <topology evidence="1">Multi-pass membrane protein</topology>
    </subcellularLocation>
</comment>
<dbReference type="AlphaFoldDB" id="A0AAD3P0E9"/>
<sequence length="401" mass="42224">METLPDRPAASKTLGWRQILPVVVIVCVYAAGTAAVLPVLPFHIREMGGSPLILGIIIASEALGQFASAPLFGQLSDRLGRKSVLLLCQSIAALSLLLLALAPNLVIILIARAMFGFTVGNISVTAAYIADHSSPDNRRQAMGIMMGAAGLGGIIGAGLSGLLSEISLNAPILASFVLVLFALLVTSLTLENDRPAERETGERPSFKAILAAPAIRLVVMVMLFHFFAYGMYMSQMPVFLGDTFIWDGHAFTAKELSYLIMADGAVNIFAQLVLMGWLSKYLTERQLILVLFALLAIGFVTAGLASSIPVLLLAVFLISTGDALAKPTYMAALSNRVPTNRQGIVLGAAQSLVALADITSPVIGGFILGFALYGIWIGVAIATAMIGAVIVASRFPRPAAT</sequence>
<dbReference type="GO" id="GO:0016020">
    <property type="term" value="C:membrane"/>
    <property type="evidence" value="ECO:0007669"/>
    <property type="project" value="UniProtKB-SubCell"/>
</dbReference>
<dbReference type="InterPro" id="IPR001958">
    <property type="entry name" value="Tet-R_TetA/multi-R_MdtG-like"/>
</dbReference>
<evidence type="ECO:0000313" key="9">
    <source>
        <dbReference type="Proteomes" id="UP001143349"/>
    </source>
</evidence>
<keyword evidence="5 6" id="KW-0472">Membrane</keyword>
<dbReference type="CDD" id="cd17330">
    <property type="entry name" value="MFS_SLC46_TetA_like"/>
    <property type="match status" value="1"/>
</dbReference>
<keyword evidence="3 6" id="KW-0812">Transmembrane</keyword>
<reference evidence="8" key="1">
    <citation type="journal article" date="2014" name="Int. J. Syst. Evol. Microbiol.">
        <title>Complete genome sequence of Corynebacterium casei LMG S-19264T (=DSM 44701T), isolated from a smear-ripened cheese.</title>
        <authorList>
            <consortium name="US DOE Joint Genome Institute (JGI-PGF)"/>
            <person name="Walter F."/>
            <person name="Albersmeier A."/>
            <person name="Kalinowski J."/>
            <person name="Ruckert C."/>
        </authorList>
    </citation>
    <scope>NUCLEOTIDE SEQUENCE</scope>
    <source>
        <strain evidence="8">VKM B-2222</strain>
    </source>
</reference>
<evidence type="ECO:0000256" key="5">
    <source>
        <dbReference type="ARBA" id="ARBA00023136"/>
    </source>
</evidence>
<feature type="transmembrane region" description="Helical" evidence="6">
    <location>
        <begin position="20"/>
        <end position="40"/>
    </location>
</feature>
<dbReference type="Pfam" id="PF07690">
    <property type="entry name" value="MFS_1"/>
    <property type="match status" value="1"/>
</dbReference>
<keyword evidence="4 6" id="KW-1133">Transmembrane helix</keyword>
<evidence type="ECO:0000256" key="6">
    <source>
        <dbReference type="SAM" id="Phobius"/>
    </source>
</evidence>
<evidence type="ECO:0000256" key="1">
    <source>
        <dbReference type="ARBA" id="ARBA00004141"/>
    </source>
</evidence>
<dbReference type="InterPro" id="IPR036259">
    <property type="entry name" value="MFS_trans_sf"/>
</dbReference>
<feature type="transmembrane region" description="Helical" evidence="6">
    <location>
        <begin position="287"/>
        <end position="305"/>
    </location>
</feature>
<dbReference type="SUPFAM" id="SSF103473">
    <property type="entry name" value="MFS general substrate transporter"/>
    <property type="match status" value="1"/>
</dbReference>
<organism evidence="8 9">
    <name type="scientific">Paracoccus kondratievae</name>
    <dbReference type="NCBI Taxonomy" id="135740"/>
    <lineage>
        <taxon>Bacteria</taxon>
        <taxon>Pseudomonadati</taxon>
        <taxon>Pseudomonadota</taxon>
        <taxon>Alphaproteobacteria</taxon>
        <taxon>Rhodobacterales</taxon>
        <taxon>Paracoccaceae</taxon>
        <taxon>Paracoccus</taxon>
    </lineage>
</organism>
<protein>
    <submittedName>
        <fullName evidence="8">MFS transporter</fullName>
    </submittedName>
</protein>
<accession>A0AAD3P0E9</accession>
<keyword evidence="9" id="KW-1185">Reference proteome</keyword>
<feature type="transmembrane region" description="Helical" evidence="6">
    <location>
        <begin position="170"/>
        <end position="190"/>
    </location>
</feature>
<name>A0AAD3P0E9_9RHOB</name>
<dbReference type="PANTHER" id="PTHR23504">
    <property type="entry name" value="MAJOR FACILITATOR SUPERFAMILY DOMAIN-CONTAINING PROTEIN 10"/>
    <property type="match status" value="1"/>
</dbReference>
<dbReference type="PROSITE" id="PS50850">
    <property type="entry name" value="MFS"/>
    <property type="match status" value="1"/>
</dbReference>
<reference evidence="8" key="2">
    <citation type="submission" date="2023-01" db="EMBL/GenBank/DDBJ databases">
        <authorList>
            <person name="Sun Q."/>
            <person name="Evtushenko L."/>
        </authorList>
    </citation>
    <scope>NUCLEOTIDE SEQUENCE</scope>
    <source>
        <strain evidence="8">VKM B-2222</strain>
    </source>
</reference>
<feature type="transmembrane region" description="Helical" evidence="6">
    <location>
        <begin position="52"/>
        <end position="72"/>
    </location>
</feature>
<feature type="transmembrane region" description="Helical" evidence="6">
    <location>
        <begin position="142"/>
        <end position="164"/>
    </location>
</feature>
<evidence type="ECO:0000256" key="2">
    <source>
        <dbReference type="ARBA" id="ARBA00022448"/>
    </source>
</evidence>
<evidence type="ECO:0000259" key="7">
    <source>
        <dbReference type="PROSITE" id="PS50850"/>
    </source>
</evidence>
<dbReference type="PRINTS" id="PR01035">
    <property type="entry name" value="TCRTETA"/>
</dbReference>
<dbReference type="InterPro" id="IPR020846">
    <property type="entry name" value="MFS_dom"/>
</dbReference>
<dbReference type="EMBL" id="BSFH01000081">
    <property type="protein sequence ID" value="GLK65302.1"/>
    <property type="molecule type" value="Genomic_DNA"/>
</dbReference>
<dbReference type="GO" id="GO:0022857">
    <property type="term" value="F:transmembrane transporter activity"/>
    <property type="evidence" value="ECO:0007669"/>
    <property type="project" value="InterPro"/>
</dbReference>
<dbReference type="PANTHER" id="PTHR23504:SF15">
    <property type="entry name" value="MAJOR FACILITATOR SUPERFAMILY (MFS) PROFILE DOMAIN-CONTAINING PROTEIN"/>
    <property type="match status" value="1"/>
</dbReference>
<proteinExistence type="predicted"/>
<evidence type="ECO:0000313" key="8">
    <source>
        <dbReference type="EMBL" id="GLK65302.1"/>
    </source>
</evidence>
<feature type="transmembrane region" description="Helical" evidence="6">
    <location>
        <begin position="373"/>
        <end position="392"/>
    </location>
</feature>
<comment type="caution">
    <text evidence="8">The sequence shown here is derived from an EMBL/GenBank/DDBJ whole genome shotgun (WGS) entry which is preliminary data.</text>
</comment>
<keyword evidence="2" id="KW-0813">Transport</keyword>
<feature type="transmembrane region" description="Helical" evidence="6">
    <location>
        <begin position="210"/>
        <end position="232"/>
    </location>
</feature>
<feature type="transmembrane region" description="Helical" evidence="6">
    <location>
        <begin position="107"/>
        <end position="130"/>
    </location>
</feature>